<evidence type="ECO:0000313" key="1">
    <source>
        <dbReference type="EMBL" id="KAH3742248.1"/>
    </source>
</evidence>
<dbReference type="EMBL" id="JAIWYP010000011">
    <property type="protein sequence ID" value="KAH3742248.1"/>
    <property type="molecule type" value="Genomic_DNA"/>
</dbReference>
<sequence>MHAHLYYASLELVGCNLHNEMYCQHCVISNPTPPQRLGIIKLLTNKDLRHHDPWVPSLGAHGEPKPNTLEVAHLYITRLNMAKLTFIFS</sequence>
<protein>
    <submittedName>
        <fullName evidence="1">Uncharacterized protein</fullName>
    </submittedName>
</protein>
<gene>
    <name evidence="1" type="ORF">DPMN_048985</name>
</gene>
<organism evidence="1 2">
    <name type="scientific">Dreissena polymorpha</name>
    <name type="common">Zebra mussel</name>
    <name type="synonym">Mytilus polymorpha</name>
    <dbReference type="NCBI Taxonomy" id="45954"/>
    <lineage>
        <taxon>Eukaryota</taxon>
        <taxon>Metazoa</taxon>
        <taxon>Spiralia</taxon>
        <taxon>Lophotrochozoa</taxon>
        <taxon>Mollusca</taxon>
        <taxon>Bivalvia</taxon>
        <taxon>Autobranchia</taxon>
        <taxon>Heteroconchia</taxon>
        <taxon>Euheterodonta</taxon>
        <taxon>Imparidentia</taxon>
        <taxon>Neoheterodontei</taxon>
        <taxon>Myida</taxon>
        <taxon>Dreissenoidea</taxon>
        <taxon>Dreissenidae</taxon>
        <taxon>Dreissena</taxon>
    </lineage>
</organism>
<evidence type="ECO:0000313" key="2">
    <source>
        <dbReference type="Proteomes" id="UP000828390"/>
    </source>
</evidence>
<keyword evidence="2" id="KW-1185">Reference proteome</keyword>
<name>A0A9D4DED9_DREPO</name>
<reference evidence="1" key="1">
    <citation type="journal article" date="2019" name="bioRxiv">
        <title>The Genome of the Zebra Mussel, Dreissena polymorpha: A Resource for Invasive Species Research.</title>
        <authorList>
            <person name="McCartney M.A."/>
            <person name="Auch B."/>
            <person name="Kono T."/>
            <person name="Mallez S."/>
            <person name="Zhang Y."/>
            <person name="Obille A."/>
            <person name="Becker A."/>
            <person name="Abrahante J.E."/>
            <person name="Garbe J."/>
            <person name="Badalamenti J.P."/>
            <person name="Herman A."/>
            <person name="Mangelson H."/>
            <person name="Liachko I."/>
            <person name="Sullivan S."/>
            <person name="Sone E.D."/>
            <person name="Koren S."/>
            <person name="Silverstein K.A.T."/>
            <person name="Beckman K.B."/>
            <person name="Gohl D.M."/>
        </authorList>
    </citation>
    <scope>NUCLEOTIDE SEQUENCE</scope>
    <source>
        <strain evidence="1">Duluth1</strain>
        <tissue evidence="1">Whole animal</tissue>
    </source>
</reference>
<reference evidence="1" key="2">
    <citation type="submission" date="2020-11" db="EMBL/GenBank/DDBJ databases">
        <authorList>
            <person name="McCartney M.A."/>
            <person name="Auch B."/>
            <person name="Kono T."/>
            <person name="Mallez S."/>
            <person name="Becker A."/>
            <person name="Gohl D.M."/>
            <person name="Silverstein K.A.T."/>
            <person name="Koren S."/>
            <person name="Bechman K.B."/>
            <person name="Herman A."/>
            <person name="Abrahante J.E."/>
            <person name="Garbe J."/>
        </authorList>
    </citation>
    <scope>NUCLEOTIDE SEQUENCE</scope>
    <source>
        <strain evidence="1">Duluth1</strain>
        <tissue evidence="1">Whole animal</tissue>
    </source>
</reference>
<accession>A0A9D4DED9</accession>
<dbReference type="Proteomes" id="UP000828390">
    <property type="component" value="Unassembled WGS sequence"/>
</dbReference>
<dbReference type="AlphaFoldDB" id="A0A9D4DED9"/>
<comment type="caution">
    <text evidence="1">The sequence shown here is derived from an EMBL/GenBank/DDBJ whole genome shotgun (WGS) entry which is preliminary data.</text>
</comment>
<proteinExistence type="predicted"/>